<protein>
    <recommendedName>
        <fullName evidence="5">Transport permease protein</fullName>
    </recommendedName>
</protein>
<dbReference type="Pfam" id="PF01061">
    <property type="entry name" value="ABC2_membrane"/>
    <property type="match status" value="1"/>
</dbReference>
<evidence type="ECO:0000259" key="6">
    <source>
        <dbReference type="PROSITE" id="PS51012"/>
    </source>
</evidence>
<organism evidence="7 8">
    <name type="scientific">Neorhodopirellula pilleata</name>
    <dbReference type="NCBI Taxonomy" id="2714738"/>
    <lineage>
        <taxon>Bacteria</taxon>
        <taxon>Pseudomonadati</taxon>
        <taxon>Planctomycetota</taxon>
        <taxon>Planctomycetia</taxon>
        <taxon>Pirellulales</taxon>
        <taxon>Pirellulaceae</taxon>
        <taxon>Neorhodopirellula</taxon>
    </lineage>
</organism>
<keyword evidence="5" id="KW-0813">Transport</keyword>
<feature type="transmembrane region" description="Helical" evidence="5">
    <location>
        <begin position="67"/>
        <end position="89"/>
    </location>
</feature>
<comment type="caution">
    <text evidence="7">The sequence shown here is derived from an EMBL/GenBank/DDBJ whole genome shotgun (WGS) entry which is preliminary data.</text>
</comment>
<keyword evidence="5" id="KW-1003">Cell membrane</keyword>
<feature type="transmembrane region" description="Helical" evidence="5">
    <location>
        <begin position="12"/>
        <end position="35"/>
    </location>
</feature>
<accession>A0A5C6A6H9</accession>
<gene>
    <name evidence="7" type="ORF">Pla100_35790</name>
</gene>
<evidence type="ECO:0000256" key="2">
    <source>
        <dbReference type="ARBA" id="ARBA00022692"/>
    </source>
</evidence>
<feature type="transmembrane region" description="Helical" evidence="5">
    <location>
        <begin position="293"/>
        <end position="311"/>
    </location>
</feature>
<name>A0A5C6A6H9_9BACT</name>
<dbReference type="EMBL" id="SJPM01000007">
    <property type="protein sequence ID" value="TWT95000.1"/>
    <property type="molecule type" value="Genomic_DNA"/>
</dbReference>
<dbReference type="InterPro" id="IPR051328">
    <property type="entry name" value="T7SS_ABC-Transporter"/>
</dbReference>
<feature type="transmembrane region" description="Helical" evidence="5">
    <location>
        <begin position="208"/>
        <end position="230"/>
    </location>
</feature>
<dbReference type="InterPro" id="IPR047817">
    <property type="entry name" value="ABC2_TM_bact-type"/>
</dbReference>
<evidence type="ECO:0000256" key="4">
    <source>
        <dbReference type="ARBA" id="ARBA00023136"/>
    </source>
</evidence>
<dbReference type="PANTHER" id="PTHR43077:SF10">
    <property type="entry name" value="TRANSPORT PERMEASE PROTEIN"/>
    <property type="match status" value="1"/>
</dbReference>
<keyword evidence="4 5" id="KW-0472">Membrane</keyword>
<evidence type="ECO:0000256" key="5">
    <source>
        <dbReference type="RuleBase" id="RU361157"/>
    </source>
</evidence>
<feature type="transmembrane region" description="Helical" evidence="5">
    <location>
        <begin position="143"/>
        <end position="168"/>
    </location>
</feature>
<reference evidence="7 8" key="1">
    <citation type="submission" date="2019-02" db="EMBL/GenBank/DDBJ databases">
        <title>Deep-cultivation of Planctomycetes and their phenomic and genomic characterization uncovers novel biology.</title>
        <authorList>
            <person name="Wiegand S."/>
            <person name="Jogler M."/>
            <person name="Boedeker C."/>
            <person name="Pinto D."/>
            <person name="Vollmers J."/>
            <person name="Rivas-Marin E."/>
            <person name="Kohn T."/>
            <person name="Peeters S.H."/>
            <person name="Heuer A."/>
            <person name="Rast P."/>
            <person name="Oberbeckmann S."/>
            <person name="Bunk B."/>
            <person name="Jeske O."/>
            <person name="Meyerdierks A."/>
            <person name="Storesund J.E."/>
            <person name="Kallscheuer N."/>
            <person name="Luecker S."/>
            <person name="Lage O.M."/>
            <person name="Pohl T."/>
            <person name="Merkel B.J."/>
            <person name="Hornburger P."/>
            <person name="Mueller R.-W."/>
            <person name="Bruemmer F."/>
            <person name="Labrenz M."/>
            <person name="Spormann A.M."/>
            <person name="Op Den Camp H."/>
            <person name="Overmann J."/>
            <person name="Amann R."/>
            <person name="Jetten M.S.M."/>
            <person name="Mascher T."/>
            <person name="Medema M.H."/>
            <person name="Devos D.P."/>
            <person name="Kaster A.-K."/>
            <person name="Ovreas L."/>
            <person name="Rohde M."/>
            <person name="Galperin M.Y."/>
            <person name="Jogler C."/>
        </authorList>
    </citation>
    <scope>NUCLEOTIDE SEQUENCE [LARGE SCALE GENOMIC DNA]</scope>
    <source>
        <strain evidence="7 8">Pla100</strain>
    </source>
</reference>
<evidence type="ECO:0000256" key="1">
    <source>
        <dbReference type="ARBA" id="ARBA00004141"/>
    </source>
</evidence>
<comment type="subcellular location">
    <subcellularLocation>
        <location evidence="5">Cell membrane</location>
        <topology evidence="5">Multi-pass membrane protein</topology>
    </subcellularLocation>
    <subcellularLocation>
        <location evidence="1">Membrane</location>
        <topology evidence="1">Multi-pass membrane protein</topology>
    </subcellularLocation>
</comment>
<evidence type="ECO:0000313" key="8">
    <source>
        <dbReference type="Proteomes" id="UP000316213"/>
    </source>
</evidence>
<dbReference type="InterPro" id="IPR000412">
    <property type="entry name" value="ABC_2_transport"/>
</dbReference>
<feature type="transmembrane region" description="Helical" evidence="5">
    <location>
        <begin position="101"/>
        <end position="122"/>
    </location>
</feature>
<feature type="domain" description="ABC transmembrane type-2" evidence="6">
    <location>
        <begin position="65"/>
        <end position="314"/>
    </location>
</feature>
<dbReference type="Proteomes" id="UP000316213">
    <property type="component" value="Unassembled WGS sequence"/>
</dbReference>
<dbReference type="GO" id="GO:0043190">
    <property type="term" value="C:ATP-binding cassette (ABC) transporter complex"/>
    <property type="evidence" value="ECO:0007669"/>
    <property type="project" value="InterPro"/>
</dbReference>
<keyword evidence="3 5" id="KW-1133">Transmembrane helix</keyword>
<keyword evidence="2 5" id="KW-0812">Transmembrane</keyword>
<dbReference type="AlphaFoldDB" id="A0A5C6A6H9"/>
<feature type="transmembrane region" description="Helical" evidence="5">
    <location>
        <begin position="180"/>
        <end position="201"/>
    </location>
</feature>
<dbReference type="InterPro" id="IPR013525">
    <property type="entry name" value="ABC2_TM"/>
</dbReference>
<sequence length="321" mass="34769">MGYKTAGSLCHFYNAVVHVHAVLIAIATSTGFGLFDMNPISLSSRFRAAWMLARREWTRFFRQRNRVTAAILQPILFWLLFGTGLSGSFESAGGENFSQFFLPGTVALIVLFTAIFATISVIEDRREGFMQSVLVSPVGRFPVLLGKVLGGAAIAWVQALVFLTLVYVVGAASISATFPMLLVLLALIAVAMCALGMIVAWPMESTQGFHAIMMLGLMPMWLLAGTFFPIPEWDIAGPGADASHGNTGWGGWVLAGIMRANPLSYSMVELRRLINPSVDLSTAGFAPSPMTCWIVTVIATIATLSIAWILMRGSRRVDTIV</sequence>
<evidence type="ECO:0000256" key="3">
    <source>
        <dbReference type="ARBA" id="ARBA00022989"/>
    </source>
</evidence>
<proteinExistence type="inferred from homology"/>
<dbReference type="PRINTS" id="PR00164">
    <property type="entry name" value="ABC2TRNSPORT"/>
</dbReference>
<dbReference type="PANTHER" id="PTHR43077">
    <property type="entry name" value="TRANSPORT PERMEASE YVFS-RELATED"/>
    <property type="match status" value="1"/>
</dbReference>
<keyword evidence="8" id="KW-1185">Reference proteome</keyword>
<dbReference type="GO" id="GO:0140359">
    <property type="term" value="F:ABC-type transporter activity"/>
    <property type="evidence" value="ECO:0007669"/>
    <property type="project" value="InterPro"/>
</dbReference>
<comment type="similarity">
    <text evidence="5">Belongs to the ABC-2 integral membrane protein family.</text>
</comment>
<evidence type="ECO:0000313" key="7">
    <source>
        <dbReference type="EMBL" id="TWT95000.1"/>
    </source>
</evidence>
<dbReference type="PROSITE" id="PS51012">
    <property type="entry name" value="ABC_TM2"/>
    <property type="match status" value="1"/>
</dbReference>